<dbReference type="AlphaFoldDB" id="A0AAW0CKA5"/>
<comment type="caution">
    <text evidence="1">The sequence shown here is derived from an EMBL/GenBank/DDBJ whole genome shotgun (WGS) entry which is preliminary data.</text>
</comment>
<name>A0AAW0CKA5_9AGAR</name>
<organism evidence="1 2">
    <name type="scientific">Favolaschia claudopus</name>
    <dbReference type="NCBI Taxonomy" id="2862362"/>
    <lineage>
        <taxon>Eukaryota</taxon>
        <taxon>Fungi</taxon>
        <taxon>Dikarya</taxon>
        <taxon>Basidiomycota</taxon>
        <taxon>Agaricomycotina</taxon>
        <taxon>Agaricomycetes</taxon>
        <taxon>Agaricomycetidae</taxon>
        <taxon>Agaricales</taxon>
        <taxon>Marasmiineae</taxon>
        <taxon>Mycenaceae</taxon>
        <taxon>Favolaschia</taxon>
    </lineage>
</organism>
<dbReference type="PANTHER" id="PTHR38926">
    <property type="entry name" value="F-BOX DOMAIN CONTAINING PROTEIN, EXPRESSED"/>
    <property type="match status" value="1"/>
</dbReference>
<accession>A0AAW0CKA5</accession>
<dbReference type="InterPro" id="IPR032675">
    <property type="entry name" value="LRR_dom_sf"/>
</dbReference>
<dbReference type="EMBL" id="JAWWNJ010000017">
    <property type="protein sequence ID" value="KAK7038470.1"/>
    <property type="molecule type" value="Genomic_DNA"/>
</dbReference>
<keyword evidence="2" id="KW-1185">Reference proteome</keyword>
<evidence type="ECO:0000313" key="2">
    <source>
        <dbReference type="Proteomes" id="UP001362999"/>
    </source>
</evidence>
<feature type="non-terminal residue" evidence="1">
    <location>
        <position position="1"/>
    </location>
</feature>
<dbReference type="Gene3D" id="3.80.10.10">
    <property type="entry name" value="Ribonuclease Inhibitor"/>
    <property type="match status" value="1"/>
</dbReference>
<gene>
    <name evidence="1" type="ORF">R3P38DRAFT_2906151</name>
</gene>
<evidence type="ECO:0000313" key="1">
    <source>
        <dbReference type="EMBL" id="KAK7038470.1"/>
    </source>
</evidence>
<reference evidence="1 2" key="1">
    <citation type="journal article" date="2024" name="J Genomics">
        <title>Draft genome sequencing and assembly of Favolaschia claudopus CIRM-BRFM 2984 isolated from oak limbs.</title>
        <authorList>
            <person name="Navarro D."/>
            <person name="Drula E."/>
            <person name="Chaduli D."/>
            <person name="Cazenave R."/>
            <person name="Ahrendt S."/>
            <person name="Wang J."/>
            <person name="Lipzen A."/>
            <person name="Daum C."/>
            <person name="Barry K."/>
            <person name="Grigoriev I.V."/>
            <person name="Favel A."/>
            <person name="Rosso M.N."/>
            <person name="Martin F."/>
        </authorList>
    </citation>
    <scope>NUCLEOTIDE SEQUENCE [LARGE SCALE GENOMIC DNA]</scope>
    <source>
        <strain evidence="1 2">CIRM-BRFM 2984</strain>
    </source>
</reference>
<protein>
    <submittedName>
        <fullName evidence="1">F-box domain-containing protein</fullName>
    </submittedName>
</protein>
<sequence>MMSSSTESGRFTMSSEEVRAVSDLVIRRIEEHKNGLATAETLQARFARYLSQILYPVLSLPFEVTSSIFIHCIPADGRVSPSSCAAPLILAQICRQWRDVALSTPILWCSLYIDGGMDINTLTYRPTVPNDTRVQNLIRTWYSRAGSSRLSFGLNFRFRQASKNLLRLIASYSGQIERLELHVWQPQLETAKPFAASFPVLQYLSITNSFGADVQSCLAATASTLRELRLLETQNIIPSFPYSLPLLTRLEISANISPQTLLQILHNCPSLSHLFFSISEFEARSIPEPSTATTEVESFPNISSVILASPDAAVALRLVTFPNLHTIEIQGFTEPDEMRTFISRSGCAIRHLVIFLSGCDDDQHADEDTNDTADWLAIFPHLEVLKIKECPNPERLIDALDSSSLVPHLKDISIRSCITRSTIDNNYDDSLLEMLHKRIRMTRDSAVSGGGGLRKFHITFSIFHADQEDEENRIWFPGYLATAALNRLVEGGLDFMMRVESSVSGTHIWPKTYREDKLVDFP</sequence>
<dbReference type="SUPFAM" id="SSF52047">
    <property type="entry name" value="RNI-like"/>
    <property type="match status" value="1"/>
</dbReference>
<dbReference type="Proteomes" id="UP001362999">
    <property type="component" value="Unassembled WGS sequence"/>
</dbReference>
<proteinExistence type="predicted"/>
<dbReference type="PANTHER" id="PTHR38926:SF5">
    <property type="entry name" value="F-BOX AND LEUCINE-RICH REPEAT PROTEIN 6"/>
    <property type="match status" value="1"/>
</dbReference>